<reference evidence="2 3" key="1">
    <citation type="submission" date="2020-08" db="EMBL/GenBank/DDBJ databases">
        <authorList>
            <person name="Koutsovoulos G."/>
            <person name="Danchin GJ E."/>
        </authorList>
    </citation>
    <scope>NUCLEOTIDE SEQUENCE [LARGE SCALE GENOMIC DNA]</scope>
</reference>
<dbReference type="AlphaFoldDB" id="A0A6V7WNX9"/>
<name>A0A6V7WNX9_MELEN</name>
<comment type="caution">
    <text evidence="2">The sequence shown here is derived from an EMBL/GenBank/DDBJ whole genome shotgun (WGS) entry which is preliminary data.</text>
</comment>
<evidence type="ECO:0000313" key="2">
    <source>
        <dbReference type="EMBL" id="CAD2188687.1"/>
    </source>
</evidence>
<organism evidence="2 3">
    <name type="scientific">Meloidogyne enterolobii</name>
    <name type="common">Root-knot nematode worm</name>
    <name type="synonym">Meloidogyne mayaguensis</name>
    <dbReference type="NCBI Taxonomy" id="390850"/>
    <lineage>
        <taxon>Eukaryota</taxon>
        <taxon>Metazoa</taxon>
        <taxon>Ecdysozoa</taxon>
        <taxon>Nematoda</taxon>
        <taxon>Chromadorea</taxon>
        <taxon>Rhabditida</taxon>
        <taxon>Tylenchina</taxon>
        <taxon>Tylenchomorpha</taxon>
        <taxon>Tylenchoidea</taxon>
        <taxon>Meloidogynidae</taxon>
        <taxon>Meloidogyninae</taxon>
        <taxon>Meloidogyne</taxon>
    </lineage>
</organism>
<dbReference type="EMBL" id="CAJEWN010000708">
    <property type="protein sequence ID" value="CAD2188687.1"/>
    <property type="molecule type" value="Genomic_DNA"/>
</dbReference>
<feature type="chain" id="PRO_5028368812" evidence="1">
    <location>
        <begin position="22"/>
        <end position="69"/>
    </location>
</feature>
<evidence type="ECO:0000256" key="1">
    <source>
        <dbReference type="SAM" id="SignalP"/>
    </source>
</evidence>
<sequence length="69" mass="7812">MNMIHLLTFVLIFVFMETKLTNNVLTKYTPRGAIPNISNENFALKKNFIEKQLSLPTKVALLASSSKDI</sequence>
<feature type="signal peptide" evidence="1">
    <location>
        <begin position="1"/>
        <end position="21"/>
    </location>
</feature>
<proteinExistence type="predicted"/>
<evidence type="ECO:0000313" key="3">
    <source>
        <dbReference type="Proteomes" id="UP000580250"/>
    </source>
</evidence>
<gene>
    <name evidence="2" type="ORF">MENT_LOCUS41354</name>
</gene>
<dbReference type="Proteomes" id="UP000580250">
    <property type="component" value="Unassembled WGS sequence"/>
</dbReference>
<keyword evidence="1" id="KW-0732">Signal</keyword>
<protein>
    <submittedName>
        <fullName evidence="2">Uncharacterized protein</fullName>
    </submittedName>
</protein>
<accession>A0A6V7WNX9</accession>